<reference evidence="2" key="1">
    <citation type="submission" date="2020-07" db="EMBL/GenBank/DDBJ databases">
        <title>Clarias magur genome sequencing, assembly and annotation.</title>
        <authorList>
            <person name="Kushwaha B."/>
            <person name="Kumar R."/>
            <person name="Das P."/>
            <person name="Joshi C.G."/>
            <person name="Kumar D."/>
            <person name="Nagpure N.S."/>
            <person name="Pandey M."/>
            <person name="Agarwal S."/>
            <person name="Srivastava S."/>
            <person name="Singh M."/>
            <person name="Sahoo L."/>
            <person name="Jayasankar P."/>
            <person name="Meher P.K."/>
            <person name="Koringa P.G."/>
            <person name="Iquebal M.A."/>
            <person name="Das S.P."/>
            <person name="Bit A."/>
            <person name="Patnaik S."/>
            <person name="Patel N."/>
            <person name="Shah T.M."/>
            <person name="Hinsu A."/>
            <person name="Jena J.K."/>
        </authorList>
    </citation>
    <scope>NUCLEOTIDE SEQUENCE</scope>
    <source>
        <strain evidence="2">CIFAMagur01</strain>
        <tissue evidence="2">Testis</tissue>
    </source>
</reference>
<accession>A0A8J4X4Q0</accession>
<gene>
    <name evidence="2" type="primary">ccdc146</name>
    <name evidence="2" type="ORF">DAT39_008616</name>
</gene>
<organism evidence="2 3">
    <name type="scientific">Clarias magur</name>
    <name type="common">Asian catfish</name>
    <name type="synonym">Macropteronotus magur</name>
    <dbReference type="NCBI Taxonomy" id="1594786"/>
    <lineage>
        <taxon>Eukaryota</taxon>
        <taxon>Metazoa</taxon>
        <taxon>Chordata</taxon>
        <taxon>Craniata</taxon>
        <taxon>Vertebrata</taxon>
        <taxon>Euteleostomi</taxon>
        <taxon>Actinopterygii</taxon>
        <taxon>Neopterygii</taxon>
        <taxon>Teleostei</taxon>
        <taxon>Ostariophysi</taxon>
        <taxon>Siluriformes</taxon>
        <taxon>Clariidae</taxon>
        <taxon>Clarias</taxon>
    </lineage>
</organism>
<dbReference type="EMBL" id="QNUK01000108">
    <property type="protein sequence ID" value="KAF5901666.1"/>
    <property type="molecule type" value="Genomic_DNA"/>
</dbReference>
<protein>
    <submittedName>
        <fullName evidence="2">Coiled-coil domain-containing protein</fullName>
    </submittedName>
</protein>
<sequence>MTEAEEWSQLPNGVYTTAELRPNFYIPGEDALPLPRPYGALAPFKPNDPGTNMRHIRKPQPKPLEI</sequence>
<dbReference type="AlphaFoldDB" id="A0A8J4X4Q0"/>
<proteinExistence type="predicted"/>
<dbReference type="OrthoDB" id="10262929at2759"/>
<keyword evidence="3" id="KW-1185">Reference proteome</keyword>
<evidence type="ECO:0000313" key="3">
    <source>
        <dbReference type="Proteomes" id="UP000727407"/>
    </source>
</evidence>
<evidence type="ECO:0000313" key="2">
    <source>
        <dbReference type="EMBL" id="KAF5901666.1"/>
    </source>
</evidence>
<feature type="region of interest" description="Disordered" evidence="1">
    <location>
        <begin position="43"/>
        <end position="66"/>
    </location>
</feature>
<evidence type="ECO:0000256" key="1">
    <source>
        <dbReference type="SAM" id="MobiDB-lite"/>
    </source>
</evidence>
<name>A0A8J4X4Q0_CLAMG</name>
<comment type="caution">
    <text evidence="2">The sequence shown here is derived from an EMBL/GenBank/DDBJ whole genome shotgun (WGS) entry which is preliminary data.</text>
</comment>
<dbReference type="Proteomes" id="UP000727407">
    <property type="component" value="Unassembled WGS sequence"/>
</dbReference>